<dbReference type="WBParaSite" id="ACAC_0001418501-mRNA-1">
    <property type="protein sequence ID" value="ACAC_0001418501-mRNA-1"/>
    <property type="gene ID" value="ACAC_0001418501"/>
</dbReference>
<sequence length="127" mass="14409">MPTLGWDNVGVKIVIRQSHHLPLADDIVFITPGISQAERMLTDFDNAHGKIGLRLNLMKTMFMKNGLYSFAPNTFNATNISEYSSYVYLGREVNMSGSWSLRKQHERALSVIERTVERAMLGVSRFT</sequence>
<protein>
    <submittedName>
        <fullName evidence="3">Reverse transcriptase domain-containing protein</fullName>
    </submittedName>
</protein>
<dbReference type="PROSITE" id="PS50878">
    <property type="entry name" value="RT_POL"/>
    <property type="match status" value="1"/>
</dbReference>
<name>A0A0K0DQZ6_ANGCA</name>
<evidence type="ECO:0000313" key="2">
    <source>
        <dbReference type="Proteomes" id="UP000035642"/>
    </source>
</evidence>
<proteinExistence type="predicted"/>
<accession>A0A0K0DQZ6</accession>
<dbReference type="Proteomes" id="UP000035642">
    <property type="component" value="Unassembled WGS sequence"/>
</dbReference>
<dbReference type="AlphaFoldDB" id="A0A0K0DQZ6"/>
<feature type="domain" description="Reverse transcriptase" evidence="1">
    <location>
        <begin position="1"/>
        <end position="93"/>
    </location>
</feature>
<evidence type="ECO:0000259" key="1">
    <source>
        <dbReference type="PROSITE" id="PS50878"/>
    </source>
</evidence>
<organism evidence="2 3">
    <name type="scientific">Angiostrongylus cantonensis</name>
    <name type="common">Rat lungworm</name>
    <dbReference type="NCBI Taxonomy" id="6313"/>
    <lineage>
        <taxon>Eukaryota</taxon>
        <taxon>Metazoa</taxon>
        <taxon>Ecdysozoa</taxon>
        <taxon>Nematoda</taxon>
        <taxon>Chromadorea</taxon>
        <taxon>Rhabditida</taxon>
        <taxon>Rhabditina</taxon>
        <taxon>Rhabditomorpha</taxon>
        <taxon>Strongyloidea</taxon>
        <taxon>Metastrongylidae</taxon>
        <taxon>Angiostrongylus</taxon>
    </lineage>
</organism>
<evidence type="ECO:0000313" key="3">
    <source>
        <dbReference type="WBParaSite" id="ACAC_0001418501-mRNA-1"/>
    </source>
</evidence>
<reference evidence="3" key="2">
    <citation type="submission" date="2017-02" db="UniProtKB">
        <authorList>
            <consortium name="WormBaseParasite"/>
        </authorList>
    </citation>
    <scope>IDENTIFICATION</scope>
</reference>
<keyword evidence="2" id="KW-1185">Reference proteome</keyword>
<reference evidence="2" key="1">
    <citation type="submission" date="2012-09" db="EMBL/GenBank/DDBJ databases">
        <authorList>
            <person name="Martin A.A."/>
        </authorList>
    </citation>
    <scope>NUCLEOTIDE SEQUENCE</scope>
</reference>
<dbReference type="InterPro" id="IPR000477">
    <property type="entry name" value="RT_dom"/>
</dbReference>